<keyword evidence="7" id="KW-0378">Hydrolase</keyword>
<dbReference type="EMBL" id="BAABQU010000018">
    <property type="protein sequence ID" value="GAA5440268.1"/>
    <property type="molecule type" value="Genomic_DNA"/>
</dbReference>
<dbReference type="Proteomes" id="UP001423409">
    <property type="component" value="Unassembled WGS sequence"/>
</dbReference>
<keyword evidence="12" id="KW-1185">Reference proteome</keyword>
<feature type="transmembrane region" description="Helical" evidence="10">
    <location>
        <begin position="36"/>
        <end position="57"/>
    </location>
</feature>
<dbReference type="InterPro" id="IPR023596">
    <property type="entry name" value="Peptidase_PrsW_arch/bac"/>
</dbReference>
<keyword evidence="6 10" id="KW-0812">Transmembrane</keyword>
<keyword evidence="9 10" id="KW-0472">Membrane</keyword>
<evidence type="ECO:0000256" key="9">
    <source>
        <dbReference type="ARBA" id="ARBA00023136"/>
    </source>
</evidence>
<evidence type="ECO:0000256" key="2">
    <source>
        <dbReference type="ARBA" id="ARBA00009165"/>
    </source>
</evidence>
<reference evidence="11 12" key="1">
    <citation type="submission" date="2024-02" db="EMBL/GenBank/DDBJ databases">
        <title>Deinococcus caeni NBRC 101312.</title>
        <authorList>
            <person name="Ichikawa N."/>
            <person name="Katano-Makiyama Y."/>
            <person name="Hidaka K."/>
        </authorList>
    </citation>
    <scope>NUCLEOTIDE SEQUENCE [LARGE SCALE GENOMIC DNA]</scope>
    <source>
        <strain evidence="11 12">NBRC 101312</strain>
    </source>
</reference>
<evidence type="ECO:0000256" key="10">
    <source>
        <dbReference type="SAM" id="Phobius"/>
    </source>
</evidence>
<comment type="subcellular location">
    <subcellularLocation>
        <location evidence="1">Cell membrane</location>
        <topology evidence="1">Multi-pass membrane protein</topology>
    </subcellularLocation>
</comment>
<evidence type="ECO:0000313" key="11">
    <source>
        <dbReference type="EMBL" id="GAA5440268.1"/>
    </source>
</evidence>
<evidence type="ECO:0000256" key="4">
    <source>
        <dbReference type="ARBA" id="ARBA00022475"/>
    </source>
</evidence>
<sequence length="239" mass="25899">MTVPLLLSLLSSVAITLAWLWFFVRRDRHPEPLWLLARTFAWGMLAWVIAAALGAALDRVLPASLVAAAAVGVLFTAVVEEGFKFVAATTAITELDFDEPMDGLVYAVTAALGFALMENLTYTLGFGSGAGAWHALVATLAHALFSAPQGYALGGLHWRRGRRWVAQGLILSVALHAVFNSLLGPGGWVELAALASVVLVMVLLARRYYLTFEAHAREYGPSEHFLRRQASRSPDRKLG</sequence>
<dbReference type="PIRSF" id="PIRSF016933">
    <property type="entry name" value="PrsW"/>
    <property type="match status" value="1"/>
</dbReference>
<feature type="transmembrane region" description="Helical" evidence="10">
    <location>
        <begin position="6"/>
        <end position="24"/>
    </location>
</feature>
<comment type="caution">
    <text evidence="11">The sequence shown here is derived from an EMBL/GenBank/DDBJ whole genome shotgun (WGS) entry which is preliminary data.</text>
</comment>
<proteinExistence type="inferred from homology"/>
<keyword evidence="8 10" id="KW-1133">Transmembrane helix</keyword>
<evidence type="ECO:0000256" key="1">
    <source>
        <dbReference type="ARBA" id="ARBA00004651"/>
    </source>
</evidence>
<protein>
    <recommendedName>
        <fullName evidence="3">Protease PrsW</fullName>
    </recommendedName>
</protein>
<comment type="similarity">
    <text evidence="2">Belongs to the protease PrsW family.</text>
</comment>
<dbReference type="Pfam" id="PF13367">
    <property type="entry name" value="PrsW-protease"/>
    <property type="match status" value="1"/>
</dbReference>
<dbReference type="RefSeq" id="WP_345444719.1">
    <property type="nucleotide sequence ID" value="NZ_BAABQU010000018.1"/>
</dbReference>
<name>A0ABP9UCM6_9DEIO</name>
<gene>
    <name evidence="11" type="ORF">Dcae01_01779</name>
</gene>
<dbReference type="InterPro" id="IPR026898">
    <property type="entry name" value="PrsW"/>
</dbReference>
<accession>A0ABP9UCM6</accession>
<feature type="transmembrane region" description="Helical" evidence="10">
    <location>
        <begin position="63"/>
        <end position="83"/>
    </location>
</feature>
<organism evidence="11 12">
    <name type="scientific">Deinococcus caeni</name>
    <dbReference type="NCBI Taxonomy" id="569127"/>
    <lineage>
        <taxon>Bacteria</taxon>
        <taxon>Thermotogati</taxon>
        <taxon>Deinococcota</taxon>
        <taxon>Deinococci</taxon>
        <taxon>Deinococcales</taxon>
        <taxon>Deinococcaceae</taxon>
        <taxon>Deinococcus</taxon>
    </lineage>
</organism>
<feature type="transmembrane region" description="Helical" evidence="10">
    <location>
        <begin position="188"/>
        <end position="209"/>
    </location>
</feature>
<evidence type="ECO:0000256" key="8">
    <source>
        <dbReference type="ARBA" id="ARBA00022989"/>
    </source>
</evidence>
<evidence type="ECO:0000256" key="3">
    <source>
        <dbReference type="ARBA" id="ARBA00018997"/>
    </source>
</evidence>
<keyword evidence="4" id="KW-1003">Cell membrane</keyword>
<evidence type="ECO:0000256" key="7">
    <source>
        <dbReference type="ARBA" id="ARBA00022801"/>
    </source>
</evidence>
<evidence type="ECO:0000256" key="5">
    <source>
        <dbReference type="ARBA" id="ARBA00022670"/>
    </source>
</evidence>
<feature type="transmembrane region" description="Helical" evidence="10">
    <location>
        <begin position="104"/>
        <end position="125"/>
    </location>
</feature>
<feature type="transmembrane region" description="Helical" evidence="10">
    <location>
        <begin position="131"/>
        <end position="152"/>
    </location>
</feature>
<keyword evidence="5" id="KW-0645">Protease</keyword>
<evidence type="ECO:0000256" key="6">
    <source>
        <dbReference type="ARBA" id="ARBA00022692"/>
    </source>
</evidence>
<dbReference type="PANTHER" id="PTHR36844:SF1">
    <property type="entry name" value="PROTEASE PRSW"/>
    <property type="match status" value="1"/>
</dbReference>
<dbReference type="PANTHER" id="PTHR36844">
    <property type="entry name" value="PROTEASE PRSW"/>
    <property type="match status" value="1"/>
</dbReference>
<evidence type="ECO:0000313" key="12">
    <source>
        <dbReference type="Proteomes" id="UP001423409"/>
    </source>
</evidence>
<feature type="transmembrane region" description="Helical" evidence="10">
    <location>
        <begin position="164"/>
        <end position="182"/>
    </location>
</feature>